<protein>
    <submittedName>
        <fullName evidence="1">Uncharacterized protein</fullName>
    </submittedName>
</protein>
<evidence type="ECO:0000313" key="2">
    <source>
        <dbReference type="Proteomes" id="UP000218332"/>
    </source>
</evidence>
<keyword evidence="2" id="KW-1185">Reference proteome</keyword>
<proteinExistence type="predicted"/>
<comment type="caution">
    <text evidence="1">The sequence shown here is derived from an EMBL/GenBank/DDBJ whole genome shotgun (WGS) entry which is preliminary data.</text>
</comment>
<evidence type="ECO:0000313" key="1">
    <source>
        <dbReference type="EMBL" id="PAV24463.1"/>
    </source>
</evidence>
<dbReference type="AlphaFoldDB" id="A0A2A2I0C4"/>
<organism evidence="1 2">
    <name type="scientific">Tamilnaduibacter salinus</name>
    <dbReference type="NCBI Taxonomy" id="1484056"/>
    <lineage>
        <taxon>Bacteria</taxon>
        <taxon>Pseudomonadati</taxon>
        <taxon>Pseudomonadota</taxon>
        <taxon>Gammaproteobacteria</taxon>
        <taxon>Pseudomonadales</taxon>
        <taxon>Marinobacteraceae</taxon>
        <taxon>Tamilnaduibacter</taxon>
    </lineage>
</organism>
<gene>
    <name evidence="1" type="ORF">CF392_16135</name>
</gene>
<dbReference type="InterPro" id="IPR013381">
    <property type="entry name" value="CRISPR-assoc_prot_Cse1"/>
</dbReference>
<dbReference type="RefSeq" id="WP_095612424.1">
    <property type="nucleotide sequence ID" value="NZ_NMPM01000169.1"/>
</dbReference>
<reference evidence="1 2" key="1">
    <citation type="submission" date="2017-07" db="EMBL/GenBank/DDBJ databases">
        <title>Tamlnaduibacter salinus (Mi-7) genome sequencing.</title>
        <authorList>
            <person name="Verma A."/>
            <person name="Krishnamurthi S."/>
        </authorList>
    </citation>
    <scope>NUCLEOTIDE SEQUENCE [LARGE SCALE GENOMIC DNA]</scope>
    <source>
        <strain evidence="1 2">Mi-7</strain>
    </source>
</reference>
<dbReference type="EMBL" id="NMPM01000169">
    <property type="protein sequence ID" value="PAV24463.1"/>
    <property type="molecule type" value="Genomic_DNA"/>
</dbReference>
<dbReference type="Proteomes" id="UP000218332">
    <property type="component" value="Unassembled WGS sequence"/>
</dbReference>
<accession>A0A2A2I0C4</accession>
<name>A0A2A2I0C4_9GAMM</name>
<sequence length="84" mass="9216">MGASLLKELLMNLLTDPWLPFKRRDGRQEYRPVTAMVDPDVIDLALPRSDFQGAAYQFLIGLLQTTDGTGRHGRVGGVVSSTAL</sequence>
<dbReference type="Pfam" id="PF09481">
    <property type="entry name" value="CRISPR_Cse1"/>
    <property type="match status" value="1"/>
</dbReference>